<comment type="caution">
    <text evidence="10">The sequence shown here is derived from an EMBL/GenBank/DDBJ whole genome shotgun (WGS) entry which is preliminary data.</text>
</comment>
<evidence type="ECO:0000256" key="2">
    <source>
        <dbReference type="ARBA" id="ARBA00005801"/>
    </source>
</evidence>
<dbReference type="Gene3D" id="1.20.120.1220">
    <property type="match status" value="1"/>
</dbReference>
<keyword evidence="5 7" id="KW-1133">Transmembrane helix</keyword>
<keyword evidence="6 7" id="KW-0472">Membrane</keyword>
<dbReference type="InterPro" id="IPR010627">
    <property type="entry name" value="Prepilin_pept_A24_N"/>
</dbReference>
<protein>
    <submittedName>
        <fullName evidence="10">Type 4 prepilin-like proteins leader peptide-processing enzyme</fullName>
    </submittedName>
</protein>
<dbReference type="GO" id="GO:0005886">
    <property type="term" value="C:plasma membrane"/>
    <property type="evidence" value="ECO:0007669"/>
    <property type="project" value="UniProtKB-SubCell"/>
</dbReference>
<feature type="transmembrane region" description="Helical" evidence="7">
    <location>
        <begin position="118"/>
        <end position="137"/>
    </location>
</feature>
<comment type="similarity">
    <text evidence="2">Belongs to the peptidase A24 family.</text>
</comment>
<evidence type="ECO:0000259" key="9">
    <source>
        <dbReference type="Pfam" id="PF06750"/>
    </source>
</evidence>
<dbReference type="InterPro" id="IPR000045">
    <property type="entry name" value="Prepilin_IV_endopep_pep"/>
</dbReference>
<organism evidence="10">
    <name type="scientific">bioreactor metagenome</name>
    <dbReference type="NCBI Taxonomy" id="1076179"/>
    <lineage>
        <taxon>unclassified sequences</taxon>
        <taxon>metagenomes</taxon>
        <taxon>ecological metagenomes</taxon>
    </lineage>
</organism>
<accession>A0A644W2B6</accession>
<dbReference type="EMBL" id="VSSQ01000563">
    <property type="protein sequence ID" value="MPL97580.1"/>
    <property type="molecule type" value="Genomic_DNA"/>
</dbReference>
<feature type="transmembrane region" description="Helical" evidence="7">
    <location>
        <begin position="177"/>
        <end position="210"/>
    </location>
</feature>
<feature type="domain" description="Prepilin peptidase A24 N-terminal" evidence="9">
    <location>
        <begin position="7"/>
        <end position="90"/>
    </location>
</feature>
<reference evidence="10" key="1">
    <citation type="submission" date="2019-08" db="EMBL/GenBank/DDBJ databases">
        <authorList>
            <person name="Kucharzyk K."/>
            <person name="Murdoch R.W."/>
            <person name="Higgins S."/>
            <person name="Loffler F."/>
        </authorList>
    </citation>
    <scope>NUCLEOTIDE SEQUENCE</scope>
</reference>
<name>A0A644W2B6_9ZZZZ</name>
<evidence type="ECO:0000256" key="7">
    <source>
        <dbReference type="SAM" id="Phobius"/>
    </source>
</evidence>
<feature type="transmembrane region" description="Helical" evidence="7">
    <location>
        <begin position="6"/>
        <end position="23"/>
    </location>
</feature>
<feature type="domain" description="Prepilin type IV endopeptidase peptidase" evidence="8">
    <location>
        <begin position="101"/>
        <end position="206"/>
    </location>
</feature>
<evidence type="ECO:0000313" key="10">
    <source>
        <dbReference type="EMBL" id="MPL97580.1"/>
    </source>
</evidence>
<feature type="transmembrane region" description="Helical" evidence="7">
    <location>
        <begin position="81"/>
        <end position="112"/>
    </location>
</feature>
<dbReference type="PANTHER" id="PTHR30487">
    <property type="entry name" value="TYPE 4 PREPILIN-LIKE PROTEINS LEADER PEPTIDE-PROCESSING ENZYME"/>
    <property type="match status" value="1"/>
</dbReference>
<dbReference type="GO" id="GO:0004190">
    <property type="term" value="F:aspartic-type endopeptidase activity"/>
    <property type="evidence" value="ECO:0007669"/>
    <property type="project" value="InterPro"/>
</dbReference>
<evidence type="ECO:0000256" key="4">
    <source>
        <dbReference type="ARBA" id="ARBA00022692"/>
    </source>
</evidence>
<evidence type="ECO:0000259" key="8">
    <source>
        <dbReference type="Pfam" id="PF01478"/>
    </source>
</evidence>
<dbReference type="Pfam" id="PF01478">
    <property type="entry name" value="Peptidase_A24"/>
    <property type="match status" value="1"/>
</dbReference>
<keyword evidence="4 7" id="KW-0812">Transmembrane</keyword>
<feature type="transmembrane region" description="Helical" evidence="7">
    <location>
        <begin position="149"/>
        <end position="171"/>
    </location>
</feature>
<evidence type="ECO:0000256" key="6">
    <source>
        <dbReference type="ARBA" id="ARBA00023136"/>
    </source>
</evidence>
<gene>
    <name evidence="10" type="primary">comC_6</name>
    <name evidence="10" type="ORF">SDC9_43772</name>
</gene>
<dbReference type="GO" id="GO:0006465">
    <property type="term" value="P:signal peptide processing"/>
    <property type="evidence" value="ECO:0007669"/>
    <property type="project" value="TreeGrafter"/>
</dbReference>
<comment type="subcellular location">
    <subcellularLocation>
        <location evidence="1">Cell membrane</location>
        <topology evidence="1">Multi-pass membrane protein</topology>
    </subcellularLocation>
</comment>
<sequence>MGIFVFIIGLSIGSFLNVCIYRIPREESISFPPSHCTTCGYNLKAYDLVPILSYLFLRGKCRKCGEKISLRYPLIELLNGLIYLLIFIKFGISLSFIFYSLLASLLIVISFIDLDSKYIYTSNTILGAVIGCIYILVGAYIGEVNIINNLLGGIIGYAIIYLIVIATNGMGQGDAEIAGICGLFLGIKGVLVTLFISIILGGLVGIIILLFKLKDKKSEIAFGPYIAIAAIICMFYGNDILSLYLKFFY</sequence>
<evidence type="ECO:0000256" key="3">
    <source>
        <dbReference type="ARBA" id="ARBA00022475"/>
    </source>
</evidence>
<dbReference type="AlphaFoldDB" id="A0A644W2B6"/>
<feature type="transmembrane region" description="Helical" evidence="7">
    <location>
        <begin position="222"/>
        <end position="245"/>
    </location>
</feature>
<proteinExistence type="inferred from homology"/>
<dbReference type="InterPro" id="IPR050882">
    <property type="entry name" value="Prepilin_peptidase/N-MTase"/>
</dbReference>
<dbReference type="Pfam" id="PF06750">
    <property type="entry name" value="A24_N_bact"/>
    <property type="match status" value="1"/>
</dbReference>
<keyword evidence="3" id="KW-1003">Cell membrane</keyword>
<evidence type="ECO:0000256" key="5">
    <source>
        <dbReference type="ARBA" id="ARBA00022989"/>
    </source>
</evidence>
<evidence type="ECO:0000256" key="1">
    <source>
        <dbReference type="ARBA" id="ARBA00004651"/>
    </source>
</evidence>
<dbReference type="PANTHER" id="PTHR30487:SF0">
    <property type="entry name" value="PREPILIN LEADER PEPTIDASE_N-METHYLTRANSFERASE-RELATED"/>
    <property type="match status" value="1"/>
</dbReference>